<keyword evidence="2" id="KW-0489">Methyltransferase</keyword>
<evidence type="ECO:0000313" key="16">
    <source>
        <dbReference type="EMBL" id="KAK5793637.1"/>
    </source>
</evidence>
<dbReference type="PROSITE" id="PS50280">
    <property type="entry name" value="SET"/>
    <property type="match status" value="1"/>
</dbReference>
<keyword evidence="7" id="KW-0862">Zinc</keyword>
<dbReference type="PROSITE" id="PS50812">
    <property type="entry name" value="PWWP"/>
    <property type="match status" value="1"/>
</dbReference>
<keyword evidence="9" id="KW-0539">Nucleus</keyword>
<dbReference type="InterPro" id="IPR003616">
    <property type="entry name" value="Post-SET_dom"/>
</dbReference>
<dbReference type="CDD" id="cd15662">
    <property type="entry name" value="ePHD_ATX1_2_like"/>
    <property type="match status" value="1"/>
</dbReference>
<keyword evidence="17" id="KW-1185">Reference proteome</keyword>
<evidence type="ECO:0000259" key="13">
    <source>
        <dbReference type="PROSITE" id="PS50812"/>
    </source>
</evidence>
<protein>
    <recommendedName>
        <fullName evidence="18">Histone-lysine N-methyltransferase ATX2-like</fullName>
    </recommendedName>
</protein>
<dbReference type="SUPFAM" id="SSF82199">
    <property type="entry name" value="SET domain"/>
    <property type="match status" value="1"/>
</dbReference>
<dbReference type="CDD" id="cd10518">
    <property type="entry name" value="SET_SETD1-like"/>
    <property type="match status" value="1"/>
</dbReference>
<dbReference type="InterPro" id="IPR000313">
    <property type="entry name" value="PWWP_dom"/>
</dbReference>
<evidence type="ECO:0000256" key="1">
    <source>
        <dbReference type="ARBA" id="ARBA00004123"/>
    </source>
</evidence>
<dbReference type="PROSITE" id="PS50016">
    <property type="entry name" value="ZF_PHD_2"/>
    <property type="match status" value="1"/>
</dbReference>
<evidence type="ECO:0000256" key="6">
    <source>
        <dbReference type="ARBA" id="ARBA00022771"/>
    </source>
</evidence>
<dbReference type="InterPro" id="IPR011011">
    <property type="entry name" value="Znf_FYVE_PHD"/>
</dbReference>
<dbReference type="Gene3D" id="3.30.160.360">
    <property type="match status" value="1"/>
</dbReference>
<dbReference type="InterPro" id="IPR042010">
    <property type="entry name" value="ATX1/2_PHD"/>
</dbReference>
<dbReference type="SMART" id="SM00333">
    <property type="entry name" value="TUDOR"/>
    <property type="match status" value="1"/>
</dbReference>
<keyword evidence="4" id="KW-0949">S-adenosyl-L-methionine</keyword>
<name>A0ABR0NG37_GOSAR</name>
<dbReference type="InterPro" id="IPR001965">
    <property type="entry name" value="Znf_PHD"/>
</dbReference>
<comment type="caution">
    <text evidence="16">The sequence shown here is derived from an EMBL/GenBank/DDBJ whole genome shotgun (WGS) entry which is preliminary data.</text>
</comment>
<feature type="domain" description="SET" evidence="12">
    <location>
        <begin position="899"/>
        <end position="1017"/>
    </location>
</feature>
<dbReference type="InterPro" id="IPR003889">
    <property type="entry name" value="FYrich_C"/>
</dbReference>
<dbReference type="Pfam" id="PF13831">
    <property type="entry name" value="PHD_2"/>
    <property type="match status" value="1"/>
</dbReference>
<evidence type="ECO:0000259" key="15">
    <source>
        <dbReference type="PROSITE" id="PS51805"/>
    </source>
</evidence>
<dbReference type="InterPro" id="IPR003888">
    <property type="entry name" value="FYrich_N"/>
</dbReference>
<dbReference type="PROSITE" id="PS51805">
    <property type="entry name" value="EPHD"/>
    <property type="match status" value="1"/>
</dbReference>
<evidence type="ECO:0000256" key="2">
    <source>
        <dbReference type="ARBA" id="ARBA00022603"/>
    </source>
</evidence>
<dbReference type="PROSITE" id="PS51542">
    <property type="entry name" value="FYRN"/>
    <property type="match status" value="1"/>
</dbReference>
<feature type="domain" description="PHD-type" evidence="15">
    <location>
        <begin position="648"/>
        <end position="773"/>
    </location>
</feature>
<dbReference type="Pfam" id="PF13832">
    <property type="entry name" value="zf-HC5HC2H_2"/>
    <property type="match status" value="1"/>
</dbReference>
<dbReference type="Pfam" id="PF00856">
    <property type="entry name" value="SET"/>
    <property type="match status" value="1"/>
</dbReference>
<keyword evidence="6 10" id="KW-0863">Zinc-finger</keyword>
<feature type="domain" description="PHD-type" evidence="11">
    <location>
        <begin position="592"/>
        <end position="643"/>
    </location>
</feature>
<dbReference type="InterPro" id="IPR019787">
    <property type="entry name" value="Znf_PHD-finger"/>
</dbReference>
<feature type="domain" description="PWWP" evidence="13">
    <location>
        <begin position="283"/>
        <end position="346"/>
    </location>
</feature>
<dbReference type="Pfam" id="PF00855">
    <property type="entry name" value="PWWP"/>
    <property type="match status" value="1"/>
</dbReference>
<dbReference type="CDD" id="cd20404">
    <property type="entry name" value="Tudor_Agenet_AtEML-like"/>
    <property type="match status" value="1"/>
</dbReference>
<evidence type="ECO:0000256" key="3">
    <source>
        <dbReference type="ARBA" id="ARBA00022679"/>
    </source>
</evidence>
<dbReference type="InterPro" id="IPR046341">
    <property type="entry name" value="SET_dom_sf"/>
</dbReference>
<dbReference type="PANTHER" id="PTHR13793:SF140">
    <property type="entry name" value="HISTONE-LYSINE N-METHYLTRANSFERASE ATX2"/>
    <property type="match status" value="1"/>
</dbReference>
<feature type="domain" description="Post-SET" evidence="14">
    <location>
        <begin position="1023"/>
        <end position="1039"/>
    </location>
</feature>
<dbReference type="PROSITE" id="PS01359">
    <property type="entry name" value="ZF_PHD_1"/>
    <property type="match status" value="1"/>
</dbReference>
<dbReference type="InterPro" id="IPR041956">
    <property type="entry name" value="ATX1/2_ePHD"/>
</dbReference>
<dbReference type="InterPro" id="IPR034732">
    <property type="entry name" value="EPHD"/>
</dbReference>
<dbReference type="Pfam" id="PF05965">
    <property type="entry name" value="FYRC"/>
    <property type="match status" value="1"/>
</dbReference>
<dbReference type="SMART" id="SM00317">
    <property type="entry name" value="SET"/>
    <property type="match status" value="1"/>
</dbReference>
<gene>
    <name evidence="16" type="ORF">PVK06_034789</name>
</gene>
<dbReference type="Pfam" id="PF05964">
    <property type="entry name" value="FYRN"/>
    <property type="match status" value="1"/>
</dbReference>
<dbReference type="InterPro" id="IPR001214">
    <property type="entry name" value="SET_dom"/>
</dbReference>
<evidence type="ECO:0000256" key="5">
    <source>
        <dbReference type="ARBA" id="ARBA00022723"/>
    </source>
</evidence>
<dbReference type="SUPFAM" id="SSF57903">
    <property type="entry name" value="FYVE/PHD zinc finger"/>
    <property type="match status" value="1"/>
</dbReference>
<dbReference type="InterPro" id="IPR002999">
    <property type="entry name" value="Tudor"/>
</dbReference>
<evidence type="ECO:0000259" key="12">
    <source>
        <dbReference type="PROSITE" id="PS50280"/>
    </source>
</evidence>
<organism evidence="16 17">
    <name type="scientific">Gossypium arboreum</name>
    <name type="common">Tree cotton</name>
    <name type="synonym">Gossypium nanking</name>
    <dbReference type="NCBI Taxonomy" id="29729"/>
    <lineage>
        <taxon>Eukaryota</taxon>
        <taxon>Viridiplantae</taxon>
        <taxon>Streptophyta</taxon>
        <taxon>Embryophyta</taxon>
        <taxon>Tracheophyta</taxon>
        <taxon>Spermatophyta</taxon>
        <taxon>Magnoliopsida</taxon>
        <taxon>eudicotyledons</taxon>
        <taxon>Gunneridae</taxon>
        <taxon>Pentapetalae</taxon>
        <taxon>rosids</taxon>
        <taxon>malvids</taxon>
        <taxon>Malvales</taxon>
        <taxon>Malvaceae</taxon>
        <taxon>Malvoideae</taxon>
        <taxon>Gossypium</taxon>
    </lineage>
</organism>
<evidence type="ECO:0000256" key="4">
    <source>
        <dbReference type="ARBA" id="ARBA00022691"/>
    </source>
</evidence>
<dbReference type="Proteomes" id="UP001358586">
    <property type="component" value="Chromosome 10"/>
</dbReference>
<accession>A0ABR0NG37</accession>
<evidence type="ECO:0000313" key="17">
    <source>
        <dbReference type="Proteomes" id="UP001358586"/>
    </source>
</evidence>
<reference evidence="16 17" key="1">
    <citation type="submission" date="2023-03" db="EMBL/GenBank/DDBJ databases">
        <title>WGS of Gossypium arboreum.</title>
        <authorList>
            <person name="Yu D."/>
        </authorList>
    </citation>
    <scope>NUCLEOTIDE SEQUENCE [LARGE SCALE GENOMIC DNA]</scope>
    <source>
        <tissue evidence="16">Leaf</tissue>
    </source>
</reference>
<dbReference type="InterPro" id="IPR050701">
    <property type="entry name" value="Histone_Mod_Regulator"/>
</dbReference>
<dbReference type="PROSITE" id="PS51543">
    <property type="entry name" value="FYRC"/>
    <property type="match status" value="1"/>
</dbReference>
<dbReference type="CDD" id="cd20142">
    <property type="entry name" value="PWWP_AtATX1-like"/>
    <property type="match status" value="1"/>
</dbReference>
<evidence type="ECO:0000256" key="8">
    <source>
        <dbReference type="ARBA" id="ARBA00022853"/>
    </source>
</evidence>
<dbReference type="Gene3D" id="2.30.30.140">
    <property type="match status" value="2"/>
</dbReference>
<dbReference type="Gene3D" id="3.30.40.10">
    <property type="entry name" value="Zinc/RING finger domain, C3HC4 (zinc finger)"/>
    <property type="match status" value="2"/>
</dbReference>
<evidence type="ECO:0000256" key="9">
    <source>
        <dbReference type="ARBA" id="ARBA00023242"/>
    </source>
</evidence>
<evidence type="ECO:0000259" key="14">
    <source>
        <dbReference type="PROSITE" id="PS50868"/>
    </source>
</evidence>
<dbReference type="SMART" id="SM00293">
    <property type="entry name" value="PWWP"/>
    <property type="match status" value="1"/>
</dbReference>
<dbReference type="SMART" id="SM00541">
    <property type="entry name" value="FYRN"/>
    <property type="match status" value="1"/>
</dbReference>
<evidence type="ECO:0000256" key="10">
    <source>
        <dbReference type="PROSITE-ProRule" id="PRU00146"/>
    </source>
</evidence>
<dbReference type="InterPro" id="IPR013083">
    <property type="entry name" value="Znf_RING/FYVE/PHD"/>
</dbReference>
<evidence type="ECO:0008006" key="18">
    <source>
        <dbReference type="Google" id="ProtNLM"/>
    </source>
</evidence>
<proteinExistence type="predicted"/>
<keyword evidence="3" id="KW-0808">Transferase</keyword>
<evidence type="ECO:0000259" key="11">
    <source>
        <dbReference type="PROSITE" id="PS50016"/>
    </source>
</evidence>
<evidence type="ECO:0000256" key="7">
    <source>
        <dbReference type="ARBA" id="ARBA00022833"/>
    </source>
</evidence>
<dbReference type="Gene3D" id="2.170.270.10">
    <property type="entry name" value="SET domain"/>
    <property type="match status" value="1"/>
</dbReference>
<dbReference type="SUPFAM" id="SSF63748">
    <property type="entry name" value="Tudor/PWWP/MBT"/>
    <property type="match status" value="1"/>
</dbReference>
<dbReference type="SMART" id="SM00542">
    <property type="entry name" value="FYRC"/>
    <property type="match status" value="1"/>
</dbReference>
<dbReference type="PROSITE" id="PS50868">
    <property type="entry name" value="POST_SET"/>
    <property type="match status" value="1"/>
</dbReference>
<dbReference type="SMART" id="SM00249">
    <property type="entry name" value="PHD"/>
    <property type="match status" value="2"/>
</dbReference>
<dbReference type="EMBL" id="JARKNE010000010">
    <property type="protein sequence ID" value="KAK5793637.1"/>
    <property type="molecule type" value="Genomic_DNA"/>
</dbReference>
<dbReference type="CDD" id="cd15494">
    <property type="entry name" value="PHD_ATX1_2_like"/>
    <property type="match status" value="1"/>
</dbReference>
<dbReference type="PANTHER" id="PTHR13793">
    <property type="entry name" value="PHD FINGER PROTEINS"/>
    <property type="match status" value="1"/>
</dbReference>
<keyword evidence="5" id="KW-0479">Metal-binding</keyword>
<sequence>MAFPEKGDEEDADTPIRYVSLDRVYSSASLCVSATNSSNVMSKKVKARKLIVDNDHPLKTHNPPVVHVYSRRLKRPRQCVSFYDSLLEGESQKTAIKSEIDESLRKKRRIGSNELANLGIDSSVLCQSDRPRLRDCRNNCSVNNNVNSNSIKKRKHNSTLNSQRGFTASATAKKWVRLSFDGVDPKAFIGLQCKVFWPLDADWYLGRVVGYNLETNRHHVEYVDGDEEDLILSNERLKFHVSHEEMERLNLSFSVDSTKDDDHDYDEMVALAASRDDCQELEPGDIIWAKLTGHAMWPAIVVDESLLGDRKGLSKISGGRSVPVQFFGTHDFARIKLKQVVSFLKGLLSSFHRKCKKPRFSRGLEEARLFLCEQKLPRRMLQLQNGIVVDGGEASSEDEGGKDSIDDHLKKDQGIQITLGGHGGSSYVIGDLQIINLGKVVKDSEYFQDDGIIWPEGYTAVRKFTSVKDPSVCTLYRMEVLRDPQSKNHPLFRVTSDEEKFEGPDPSACWNMIYERIRKRHNDSSDCKAGKGRLFEPGADMFGFSNPEVTKLIQGLSKSRLSSKFSAFKLASGRFRDLPAGYRPVRVDWKDLDKCSVCHMDEEYENNLFLQCDKCRMMVHARCYGELEPLDGILWLCNLCRPGAPESPPSCCLCPVIGGAMKPTTDGRWAHLACAIWIPETCLSDVKRMEPIDGLNRISKDRWKLLCSICGVSYGACIQCSNPTCRVAYHPLCARAAGLCVELEDEDRLFLLSVDEDDEDQCIRLLSFCKKHRQPSNDRVASDERFGRIARRCSDYTPPLNPSGCARTEPYSHFGRRGRKEPEALAAASLKRLFVENQPYLVGGCCQHGMSGSTVPNNRVSGIKFSFSLNKLKAPQLDAPNNILSVAEKYDYMKQTFRKRLAFGKSGIHGFGIFAKHPHRAGDMVIEYTGELVRPSIADRREHFIYNSLVGAGTYLFRIDNERVIDATRAGSIAHLINHSCEPNCYSRVISVHGDEHIIIFAKRDIKRWEELTYDYRFFSIDERLACYCGFPRCRGVVNDTEAEEQVSKILVNRGELIQWTGE</sequence>
<dbReference type="InterPro" id="IPR019786">
    <property type="entry name" value="Zinc_finger_PHD-type_CS"/>
</dbReference>
<keyword evidence="8" id="KW-0156">Chromatin regulator</keyword>
<comment type="subcellular location">
    <subcellularLocation>
        <location evidence="1">Nucleus</location>
    </subcellularLocation>
</comment>